<keyword evidence="2 4" id="KW-0863">Zinc-finger</keyword>
<evidence type="ECO:0000313" key="6">
    <source>
        <dbReference type="EMBL" id="KHN85808.1"/>
    </source>
</evidence>
<dbReference type="EMBL" id="JPKZ01000726">
    <property type="protein sequence ID" value="KHN85808.1"/>
    <property type="molecule type" value="Genomic_DNA"/>
</dbReference>
<dbReference type="InterPro" id="IPR017907">
    <property type="entry name" value="Znf_RING_CS"/>
</dbReference>
<evidence type="ECO:0000259" key="5">
    <source>
        <dbReference type="PROSITE" id="PS50089"/>
    </source>
</evidence>
<dbReference type="PANTHER" id="PTHR25462:SF291">
    <property type="entry name" value="E3 UBIQUITIN-PROTEIN LIGASE TRIM45"/>
    <property type="match status" value="1"/>
</dbReference>
<dbReference type="PANTHER" id="PTHR25462">
    <property type="entry name" value="BONUS, ISOFORM C-RELATED"/>
    <property type="match status" value="1"/>
</dbReference>
<evidence type="ECO:0000256" key="2">
    <source>
        <dbReference type="ARBA" id="ARBA00022771"/>
    </source>
</evidence>
<keyword evidence="1" id="KW-0479">Metal-binding</keyword>
<reference evidence="6 7" key="1">
    <citation type="submission" date="2014-11" db="EMBL/GenBank/DDBJ databases">
        <title>Genetic blueprint of the zoonotic pathogen Toxocara canis.</title>
        <authorList>
            <person name="Zhu X.-Q."/>
            <person name="Korhonen P.K."/>
            <person name="Cai H."/>
            <person name="Young N.D."/>
            <person name="Nejsum P."/>
            <person name="von Samson-Himmelstjerna G."/>
            <person name="Boag P.R."/>
            <person name="Tan P."/>
            <person name="Li Q."/>
            <person name="Min J."/>
            <person name="Yang Y."/>
            <person name="Wang X."/>
            <person name="Fang X."/>
            <person name="Hall R.S."/>
            <person name="Hofmann A."/>
            <person name="Sternberg P.W."/>
            <person name="Jex A.R."/>
            <person name="Gasser R.B."/>
        </authorList>
    </citation>
    <scope>NUCLEOTIDE SEQUENCE [LARGE SCALE GENOMIC DNA]</scope>
    <source>
        <strain evidence="6">PN_DK_2014</strain>
    </source>
</reference>
<name>A0A0B2VVY6_TOXCA</name>
<feature type="domain" description="RING-type" evidence="5">
    <location>
        <begin position="346"/>
        <end position="388"/>
    </location>
</feature>
<dbReference type="InterPro" id="IPR001841">
    <property type="entry name" value="Znf_RING"/>
</dbReference>
<sequence length="609" mass="69539">MSGFFSSNMPRISRRIHYRMQSRPFNGAKALSIDVGSTMHRLEYAGVLSAVNAFALHDNGRFAYLFDPRVNATIRVDLSTGTRDVLKWYDHSFHHPRWLCYCMFTMHRDNSTYLPTLFFNKKRKMFVLVTFLLDQSKYVLHKLQENTISVEPIRPERLAYNAHKDEHKLHSVHFISTERTTTQLASMPLDAIESTGTWNIRTVLADNNDAHPARKAVWCNAWRAGMAWYVVCEKNITELEITRTITIWQLDVLDCRWRKLPVEIAAPATAANFAVRIELNNIAYLHCDWERDAVFHKFDLNELMLQRQDAPLAAIEEEAEEECEISPLSLGDNPDYSALSSTEIVCPICLDTYDDPRTLSCGHSVCNNCVEQMKATAQNSTIRCFACRKATTIPATGLPVNFGLRDAIETLEKARQLSLSNLRCGRCRTHCEESGMWICLKCCQEQAVIETSFSSTKEEQNDAAGDSVDAITAMTKKYSFCAPCILKYHSDHRVDELSKFRERWKYAKEKNLKCNERVSEILKNLKVSFVKHLEPSFLQPLRRDASSDLQEACDPVANNTQMITSEADEAIVKFESRVSALIENIDANLKVMLEQSLNTASRCDRPTQL</sequence>
<dbReference type="GO" id="GO:0008270">
    <property type="term" value="F:zinc ion binding"/>
    <property type="evidence" value="ECO:0007669"/>
    <property type="project" value="UniProtKB-KW"/>
</dbReference>
<dbReference type="InterPro" id="IPR027370">
    <property type="entry name" value="Znf-RING_euk"/>
</dbReference>
<dbReference type="PROSITE" id="PS50089">
    <property type="entry name" value="ZF_RING_2"/>
    <property type="match status" value="1"/>
</dbReference>
<gene>
    <name evidence="6" type="primary">TRIM59</name>
    <name evidence="6" type="ORF">Tcan_10331</name>
</gene>
<organism evidence="6 7">
    <name type="scientific">Toxocara canis</name>
    <name type="common">Canine roundworm</name>
    <dbReference type="NCBI Taxonomy" id="6265"/>
    <lineage>
        <taxon>Eukaryota</taxon>
        <taxon>Metazoa</taxon>
        <taxon>Ecdysozoa</taxon>
        <taxon>Nematoda</taxon>
        <taxon>Chromadorea</taxon>
        <taxon>Rhabditida</taxon>
        <taxon>Spirurina</taxon>
        <taxon>Ascaridomorpha</taxon>
        <taxon>Ascaridoidea</taxon>
        <taxon>Toxocaridae</taxon>
        <taxon>Toxocara</taxon>
    </lineage>
</organism>
<accession>A0A0B2VVY6</accession>
<dbReference type="Gene3D" id="3.30.40.10">
    <property type="entry name" value="Zinc/RING finger domain, C3HC4 (zinc finger)"/>
    <property type="match status" value="1"/>
</dbReference>
<proteinExistence type="predicted"/>
<dbReference type="SUPFAM" id="SSF57850">
    <property type="entry name" value="RING/U-box"/>
    <property type="match status" value="1"/>
</dbReference>
<dbReference type="InterPro" id="IPR047153">
    <property type="entry name" value="TRIM45/56/19-like"/>
</dbReference>
<evidence type="ECO:0000313" key="7">
    <source>
        <dbReference type="Proteomes" id="UP000031036"/>
    </source>
</evidence>
<dbReference type="GO" id="GO:0061630">
    <property type="term" value="F:ubiquitin protein ligase activity"/>
    <property type="evidence" value="ECO:0007669"/>
    <property type="project" value="TreeGrafter"/>
</dbReference>
<dbReference type="Proteomes" id="UP000031036">
    <property type="component" value="Unassembled WGS sequence"/>
</dbReference>
<evidence type="ECO:0000256" key="1">
    <source>
        <dbReference type="ARBA" id="ARBA00022723"/>
    </source>
</evidence>
<dbReference type="OrthoDB" id="5875349at2759"/>
<keyword evidence="3" id="KW-0862">Zinc</keyword>
<dbReference type="STRING" id="6265.A0A0B2VVY6"/>
<dbReference type="SMART" id="SM00184">
    <property type="entry name" value="RING"/>
    <property type="match status" value="1"/>
</dbReference>
<dbReference type="OMA" id="VWCNAWR"/>
<dbReference type="PROSITE" id="PS00518">
    <property type="entry name" value="ZF_RING_1"/>
    <property type="match status" value="1"/>
</dbReference>
<dbReference type="AlphaFoldDB" id="A0A0B2VVY6"/>
<evidence type="ECO:0000256" key="3">
    <source>
        <dbReference type="ARBA" id="ARBA00022833"/>
    </source>
</evidence>
<evidence type="ECO:0000256" key="4">
    <source>
        <dbReference type="PROSITE-ProRule" id="PRU00175"/>
    </source>
</evidence>
<dbReference type="InterPro" id="IPR013083">
    <property type="entry name" value="Znf_RING/FYVE/PHD"/>
</dbReference>
<dbReference type="Pfam" id="PF13445">
    <property type="entry name" value="zf-RING_UBOX"/>
    <property type="match status" value="1"/>
</dbReference>
<comment type="caution">
    <text evidence="6">The sequence shown here is derived from an EMBL/GenBank/DDBJ whole genome shotgun (WGS) entry which is preliminary data.</text>
</comment>
<keyword evidence="7" id="KW-1185">Reference proteome</keyword>
<protein>
    <submittedName>
        <fullName evidence="6">Tripartite motif-containing protein 59</fullName>
    </submittedName>
</protein>